<evidence type="ECO:0000313" key="2">
    <source>
        <dbReference type="EMBL" id="KRK73505.1"/>
    </source>
</evidence>
<dbReference type="PATRIC" id="fig|1423773.3.peg.649"/>
<dbReference type="Proteomes" id="UP000051162">
    <property type="component" value="Unassembled WGS sequence"/>
</dbReference>
<proteinExistence type="predicted"/>
<gene>
    <name evidence="2" type="ORF">FD30_GL000635</name>
</gene>
<name>A0A0R1JYP1_9LACO</name>
<dbReference type="RefSeq" id="WP_056944758.1">
    <property type="nucleotide sequence ID" value="NZ_AZDT01000061.1"/>
</dbReference>
<feature type="transmembrane region" description="Helical" evidence="1">
    <location>
        <begin position="157"/>
        <end position="185"/>
    </location>
</feature>
<feature type="transmembrane region" description="Helical" evidence="1">
    <location>
        <begin position="119"/>
        <end position="150"/>
    </location>
</feature>
<accession>A0A0R1JYP1</accession>
<dbReference type="OrthoDB" id="2242293at2"/>
<organism evidence="2 3">
    <name type="scientific">Levilactobacillus namurensis DSM 19117</name>
    <dbReference type="NCBI Taxonomy" id="1423773"/>
    <lineage>
        <taxon>Bacteria</taxon>
        <taxon>Bacillati</taxon>
        <taxon>Bacillota</taxon>
        <taxon>Bacilli</taxon>
        <taxon>Lactobacillales</taxon>
        <taxon>Lactobacillaceae</taxon>
        <taxon>Levilactobacillus</taxon>
    </lineage>
</organism>
<dbReference type="AlphaFoldDB" id="A0A0R1JYP1"/>
<keyword evidence="3" id="KW-1185">Reference proteome</keyword>
<reference evidence="2 3" key="1">
    <citation type="journal article" date="2015" name="Genome Announc.">
        <title>Expanding the biotechnology potential of lactobacilli through comparative genomics of 213 strains and associated genera.</title>
        <authorList>
            <person name="Sun Z."/>
            <person name="Harris H.M."/>
            <person name="McCann A."/>
            <person name="Guo C."/>
            <person name="Argimon S."/>
            <person name="Zhang W."/>
            <person name="Yang X."/>
            <person name="Jeffery I.B."/>
            <person name="Cooney J.C."/>
            <person name="Kagawa T.F."/>
            <person name="Liu W."/>
            <person name="Song Y."/>
            <person name="Salvetti E."/>
            <person name="Wrobel A."/>
            <person name="Rasinkangas P."/>
            <person name="Parkhill J."/>
            <person name="Rea M.C."/>
            <person name="O'Sullivan O."/>
            <person name="Ritari J."/>
            <person name="Douillard F.P."/>
            <person name="Paul Ross R."/>
            <person name="Yang R."/>
            <person name="Briner A.E."/>
            <person name="Felis G.E."/>
            <person name="de Vos W.M."/>
            <person name="Barrangou R."/>
            <person name="Klaenhammer T.R."/>
            <person name="Caufield P.W."/>
            <person name="Cui Y."/>
            <person name="Zhang H."/>
            <person name="O'Toole P.W."/>
        </authorList>
    </citation>
    <scope>NUCLEOTIDE SEQUENCE [LARGE SCALE GENOMIC DNA]</scope>
    <source>
        <strain evidence="2 3">DSM 19117</strain>
    </source>
</reference>
<feature type="transmembrane region" description="Helical" evidence="1">
    <location>
        <begin position="89"/>
        <end position="113"/>
    </location>
</feature>
<keyword evidence="1" id="KW-1133">Transmembrane helix</keyword>
<dbReference type="Pfam" id="PF22564">
    <property type="entry name" value="HAAS"/>
    <property type="match status" value="1"/>
</dbReference>
<protein>
    <recommendedName>
        <fullName evidence="4">Integral membrane protein</fullName>
    </recommendedName>
</protein>
<evidence type="ECO:0000313" key="3">
    <source>
        <dbReference type="Proteomes" id="UP000051162"/>
    </source>
</evidence>
<evidence type="ECO:0000256" key="1">
    <source>
        <dbReference type="SAM" id="Phobius"/>
    </source>
</evidence>
<keyword evidence="1" id="KW-0812">Transmembrane</keyword>
<comment type="caution">
    <text evidence="2">The sequence shown here is derived from an EMBL/GenBank/DDBJ whole genome shotgun (WGS) entry which is preliminary data.</text>
</comment>
<dbReference type="STRING" id="1423773.FD30_GL000635"/>
<keyword evidence="1" id="KW-0472">Membrane</keyword>
<sequence>MDEYIQALQRLLMQLTTAEQQDVVEYYREYLQDAGITSYQGAVDALGTPQSVARKALADYSIKMNTQADQKSATAAQERPGTKANVRMIWLIVLALLSTPVTIPIVLVLGALIVAVGAVIFGIVAAGFGLLFAGLASGVVSVVVGIMMLFTAPATGAFYLGLGLVVLGASWLITEGVVWCGIQLIRWLANLSRWVYNRWMPKHPKKRGGQS</sequence>
<dbReference type="GeneID" id="84783504"/>
<evidence type="ECO:0008006" key="4">
    <source>
        <dbReference type="Google" id="ProtNLM"/>
    </source>
</evidence>
<dbReference type="EMBL" id="AZDT01000061">
    <property type="protein sequence ID" value="KRK73505.1"/>
    <property type="molecule type" value="Genomic_DNA"/>
</dbReference>